<dbReference type="AlphaFoldDB" id="A0A0R1TSI0"/>
<proteinExistence type="predicted"/>
<comment type="caution">
    <text evidence="2">The sequence shown here is derived from an EMBL/GenBank/DDBJ whole genome shotgun (WGS) entry which is preliminary data.</text>
</comment>
<evidence type="ECO:0000313" key="3">
    <source>
        <dbReference type="Proteomes" id="UP000051048"/>
    </source>
</evidence>
<dbReference type="SMART" id="SM00530">
    <property type="entry name" value="HTH_XRE"/>
    <property type="match status" value="1"/>
</dbReference>
<dbReference type="Gene3D" id="1.10.260.40">
    <property type="entry name" value="lambda repressor-like DNA-binding domains"/>
    <property type="match status" value="1"/>
</dbReference>
<evidence type="ECO:0000259" key="1">
    <source>
        <dbReference type="PROSITE" id="PS50943"/>
    </source>
</evidence>
<dbReference type="EMBL" id="AZFH01000031">
    <property type="protein sequence ID" value="KRL81770.1"/>
    <property type="molecule type" value="Genomic_DNA"/>
</dbReference>
<sequence>MTEIVKENARQILADEIAKRGLKKTYVAEKMGYKNLQKLSYILTGRDKFTGDVALRASKALGVSYKIFLR</sequence>
<dbReference type="PROSITE" id="PS50943">
    <property type="entry name" value="HTH_CROC1"/>
    <property type="match status" value="1"/>
</dbReference>
<name>A0A0R1TSI0_9LACO</name>
<dbReference type="PATRIC" id="fig|1423740.3.peg.1466"/>
<reference evidence="2 3" key="1">
    <citation type="journal article" date="2015" name="Genome Announc.">
        <title>Expanding the biotechnology potential of lactobacilli through comparative genomics of 213 strains and associated genera.</title>
        <authorList>
            <person name="Sun Z."/>
            <person name="Harris H.M."/>
            <person name="McCann A."/>
            <person name="Guo C."/>
            <person name="Argimon S."/>
            <person name="Zhang W."/>
            <person name="Yang X."/>
            <person name="Jeffery I.B."/>
            <person name="Cooney J.C."/>
            <person name="Kagawa T.F."/>
            <person name="Liu W."/>
            <person name="Song Y."/>
            <person name="Salvetti E."/>
            <person name="Wrobel A."/>
            <person name="Rasinkangas P."/>
            <person name="Parkhill J."/>
            <person name="Rea M.C."/>
            <person name="O'Sullivan O."/>
            <person name="Ritari J."/>
            <person name="Douillard F.P."/>
            <person name="Paul Ross R."/>
            <person name="Yang R."/>
            <person name="Briner A.E."/>
            <person name="Felis G.E."/>
            <person name="de Vos W.M."/>
            <person name="Barrangou R."/>
            <person name="Klaenhammer T.R."/>
            <person name="Caufield P.W."/>
            <person name="Cui Y."/>
            <person name="Zhang H."/>
            <person name="O'Toole P.W."/>
        </authorList>
    </citation>
    <scope>NUCLEOTIDE SEQUENCE [LARGE SCALE GENOMIC DNA]</scope>
    <source>
        <strain evidence="2 3">DSM 15833</strain>
    </source>
</reference>
<dbReference type="InterPro" id="IPR010982">
    <property type="entry name" value="Lambda_DNA-bd_dom_sf"/>
</dbReference>
<dbReference type="SUPFAM" id="SSF47413">
    <property type="entry name" value="lambda repressor-like DNA-binding domains"/>
    <property type="match status" value="1"/>
</dbReference>
<feature type="domain" description="HTH cro/C1-type" evidence="1">
    <location>
        <begin position="13"/>
        <end position="68"/>
    </location>
</feature>
<dbReference type="STRING" id="1423740.FC36_GL001362"/>
<accession>A0A0R1TSI0</accession>
<dbReference type="Proteomes" id="UP000051048">
    <property type="component" value="Unassembled WGS sequence"/>
</dbReference>
<gene>
    <name evidence="2" type="ORF">FC36_GL001362</name>
</gene>
<dbReference type="RefSeq" id="WP_025021329.1">
    <property type="nucleotide sequence ID" value="NZ_AZFH01000031.1"/>
</dbReference>
<dbReference type="OrthoDB" id="2325301at2"/>
<dbReference type="InterPro" id="IPR001387">
    <property type="entry name" value="Cro/C1-type_HTH"/>
</dbReference>
<evidence type="ECO:0000313" key="2">
    <source>
        <dbReference type="EMBL" id="KRL81770.1"/>
    </source>
</evidence>
<organism evidence="2 3">
    <name type="scientific">Ligilactobacillus equi DSM 15833 = JCM 10991</name>
    <dbReference type="NCBI Taxonomy" id="1423740"/>
    <lineage>
        <taxon>Bacteria</taxon>
        <taxon>Bacillati</taxon>
        <taxon>Bacillota</taxon>
        <taxon>Bacilli</taxon>
        <taxon>Lactobacillales</taxon>
        <taxon>Lactobacillaceae</taxon>
        <taxon>Ligilactobacillus</taxon>
    </lineage>
</organism>
<protein>
    <recommendedName>
        <fullName evidence="1">HTH cro/C1-type domain-containing protein</fullName>
    </recommendedName>
</protein>
<dbReference type="GO" id="GO:0003677">
    <property type="term" value="F:DNA binding"/>
    <property type="evidence" value="ECO:0007669"/>
    <property type="project" value="InterPro"/>
</dbReference>